<organism evidence="3">
    <name type="scientific">freshwater metagenome</name>
    <dbReference type="NCBI Taxonomy" id="449393"/>
    <lineage>
        <taxon>unclassified sequences</taxon>
        <taxon>metagenomes</taxon>
        <taxon>ecological metagenomes</taxon>
    </lineage>
</organism>
<protein>
    <submittedName>
        <fullName evidence="3">Unannotated protein</fullName>
    </submittedName>
</protein>
<dbReference type="InterPro" id="IPR006054">
    <property type="entry name" value="DnaQ"/>
</dbReference>
<dbReference type="GO" id="GO:0006289">
    <property type="term" value="P:nucleotide-excision repair"/>
    <property type="evidence" value="ECO:0007669"/>
    <property type="project" value="InterPro"/>
</dbReference>
<evidence type="ECO:0000259" key="2">
    <source>
        <dbReference type="PROSITE" id="PS50164"/>
    </source>
</evidence>
<dbReference type="GO" id="GO:0009380">
    <property type="term" value="C:excinuclease repair complex"/>
    <property type="evidence" value="ECO:0007669"/>
    <property type="project" value="TreeGrafter"/>
</dbReference>
<reference evidence="3" key="1">
    <citation type="submission" date="2020-05" db="EMBL/GenBank/DDBJ databases">
        <authorList>
            <person name="Chiriac C."/>
            <person name="Salcher M."/>
            <person name="Ghai R."/>
            <person name="Kavagutti S V."/>
        </authorList>
    </citation>
    <scope>NUCLEOTIDE SEQUENCE</scope>
</reference>
<dbReference type="FunFam" id="3.30.420.10:FF:000045">
    <property type="entry name" value="3'-5' exonuclease DinG"/>
    <property type="match status" value="1"/>
</dbReference>
<dbReference type="NCBIfam" id="TIGR00573">
    <property type="entry name" value="dnaq"/>
    <property type="match status" value="1"/>
</dbReference>
<dbReference type="NCBIfam" id="NF005907">
    <property type="entry name" value="PRK07883.1-5"/>
    <property type="match status" value="1"/>
</dbReference>
<name>A0A6J6MK36_9ZZZZ</name>
<sequence length="536" mass="59230">MELEEAEQATGTPLSDVIFCVLDIETAGGSPNGAGITEIAAVKYQGGYEIDRFNVLIDPETTIPSFIVILTGISDSMVRNQPTIREHIAPLLEFIGDSVLVAHNARFDIGFINAALDRFDMPLLSHKVVDTLQLARRLIRSEVPNCKLSTLASYLNLNHQPIHRALDDVLATGDLLHYLIERASSLGTHCLDDLIALPQMSSHPQSGKLKLTEDLPRTCGVYFFVDAQNDILYVGKASNIRSRVRSYFGTGESRNKVGKLLKIMQGVHFIETPDILTAEVIESRIISRARPRYNHAGTRADKYSYVRFTTDDDWPRLVVTKVPSPKGITIGPFTTKAMARDIVDAIESVIPLSRCTVRMGRNYSPPSDAEVCSAARLGLAQCPCSGTADPTEYARLVAVVSDTLLGNPADVIALLTTKMHKHSEAKRYEDAAFIRDRIINLETALERQKQAQELCSSGDLTFEHEGIIYEVSHGILRNTRRENQLFAPMQNSGIAVEHLTAPPESALIHDTLVRTDALNEVMCISRFVRKNEIAIA</sequence>
<dbReference type="Pfam" id="PF01541">
    <property type="entry name" value="GIY-YIG"/>
    <property type="match status" value="1"/>
</dbReference>
<dbReference type="Pfam" id="PF02151">
    <property type="entry name" value="UVR"/>
    <property type="match status" value="1"/>
</dbReference>
<dbReference type="GO" id="GO:0006260">
    <property type="term" value="P:DNA replication"/>
    <property type="evidence" value="ECO:0007669"/>
    <property type="project" value="InterPro"/>
</dbReference>
<dbReference type="EMBL" id="CAEZWV010000018">
    <property type="protein sequence ID" value="CAB4673528.1"/>
    <property type="molecule type" value="Genomic_DNA"/>
</dbReference>
<dbReference type="InterPro" id="IPR013520">
    <property type="entry name" value="Ribonucl_H"/>
</dbReference>
<feature type="domain" description="GIY-YIG" evidence="2">
    <location>
        <begin position="217"/>
        <end position="295"/>
    </location>
</feature>
<dbReference type="Pfam" id="PF00929">
    <property type="entry name" value="RNase_T"/>
    <property type="match status" value="1"/>
</dbReference>
<dbReference type="AlphaFoldDB" id="A0A6J6MK36"/>
<dbReference type="InterPro" id="IPR050066">
    <property type="entry name" value="UvrABC_protein_C"/>
</dbReference>
<dbReference type="CDD" id="cd10434">
    <property type="entry name" value="GIY-YIG_UvrC_Cho"/>
    <property type="match status" value="1"/>
</dbReference>
<dbReference type="GO" id="GO:0003677">
    <property type="term" value="F:DNA binding"/>
    <property type="evidence" value="ECO:0007669"/>
    <property type="project" value="InterPro"/>
</dbReference>
<gene>
    <name evidence="3" type="ORF">UFOPK2295_00951</name>
</gene>
<dbReference type="InterPro" id="IPR012337">
    <property type="entry name" value="RNaseH-like_sf"/>
</dbReference>
<dbReference type="GO" id="GO:0003887">
    <property type="term" value="F:DNA-directed DNA polymerase activity"/>
    <property type="evidence" value="ECO:0007669"/>
    <property type="project" value="InterPro"/>
</dbReference>
<dbReference type="InterPro" id="IPR000305">
    <property type="entry name" value="GIY-YIG_endonuc"/>
</dbReference>
<feature type="domain" description="UVR" evidence="1">
    <location>
        <begin position="409"/>
        <end position="444"/>
    </location>
</feature>
<dbReference type="InterPro" id="IPR001943">
    <property type="entry name" value="UVR_dom"/>
</dbReference>
<dbReference type="InterPro" id="IPR036397">
    <property type="entry name" value="RNaseH_sf"/>
</dbReference>
<dbReference type="InterPro" id="IPR036876">
    <property type="entry name" value="UVR_dom_sf"/>
</dbReference>
<dbReference type="InterPro" id="IPR035901">
    <property type="entry name" value="GIY-YIG_endonuc_sf"/>
</dbReference>
<dbReference type="PROSITE" id="PS50151">
    <property type="entry name" value="UVR"/>
    <property type="match status" value="1"/>
</dbReference>
<dbReference type="SMART" id="SM00465">
    <property type="entry name" value="GIYc"/>
    <property type="match status" value="1"/>
</dbReference>
<accession>A0A6J6MK36</accession>
<dbReference type="InterPro" id="IPR047296">
    <property type="entry name" value="GIY-YIG_UvrC_Cho"/>
</dbReference>
<dbReference type="Gene3D" id="3.40.1440.10">
    <property type="entry name" value="GIY-YIG endonuclease"/>
    <property type="match status" value="1"/>
</dbReference>
<evidence type="ECO:0000313" key="3">
    <source>
        <dbReference type="EMBL" id="CAB4673528.1"/>
    </source>
</evidence>
<dbReference type="SUPFAM" id="SSF82771">
    <property type="entry name" value="GIY-YIG endonuclease"/>
    <property type="match status" value="1"/>
</dbReference>
<dbReference type="SMART" id="SM00479">
    <property type="entry name" value="EXOIII"/>
    <property type="match status" value="1"/>
</dbReference>
<dbReference type="CDD" id="cd06127">
    <property type="entry name" value="DEDDh"/>
    <property type="match status" value="1"/>
</dbReference>
<dbReference type="SUPFAM" id="SSF46600">
    <property type="entry name" value="C-terminal UvrC-binding domain of UvrB"/>
    <property type="match status" value="1"/>
</dbReference>
<dbReference type="SUPFAM" id="SSF53098">
    <property type="entry name" value="Ribonuclease H-like"/>
    <property type="match status" value="1"/>
</dbReference>
<dbReference type="Gene3D" id="3.30.420.10">
    <property type="entry name" value="Ribonuclease H-like superfamily/Ribonuclease H"/>
    <property type="match status" value="1"/>
</dbReference>
<evidence type="ECO:0000259" key="1">
    <source>
        <dbReference type="PROSITE" id="PS50151"/>
    </source>
</evidence>
<proteinExistence type="predicted"/>
<dbReference type="PANTHER" id="PTHR30562:SF1">
    <property type="entry name" value="UVRABC SYSTEM PROTEIN C"/>
    <property type="match status" value="1"/>
</dbReference>
<dbReference type="PROSITE" id="PS50164">
    <property type="entry name" value="GIY_YIG"/>
    <property type="match status" value="1"/>
</dbReference>
<dbReference type="PANTHER" id="PTHR30562">
    <property type="entry name" value="UVRC/OXIDOREDUCTASE"/>
    <property type="match status" value="1"/>
</dbReference>